<reference evidence="1" key="1">
    <citation type="submission" date="2019-07" db="EMBL/GenBank/DDBJ databases">
        <title>Toxilogical consequences of a new and cryptic species of cyanobacteria (Komarekiella delphini-convector) recovered from the epidermis of a bottlenose dolphin and 1500 ft. in the air.</title>
        <authorList>
            <person name="Brown A.O."/>
            <person name="Dvorak P."/>
            <person name="Villanueva C.D."/>
            <person name="Foss A.J."/>
            <person name="Garvey A.D."/>
            <person name="Gibson Q.A."/>
            <person name="Johansen J.R."/>
            <person name="Casamatta D.A."/>
        </authorList>
    </citation>
    <scope>NUCLEOTIDE SEQUENCE</scope>
    <source>
        <strain evidence="1">SJRDD-AB1</strain>
    </source>
</reference>
<dbReference type="AlphaFoldDB" id="A0AA40VVT5"/>
<gene>
    <name evidence="1" type="ORF">FNW02_37355</name>
</gene>
<dbReference type="EMBL" id="VJXY01000133">
    <property type="protein sequence ID" value="MBD6621216.1"/>
    <property type="molecule type" value="Genomic_DNA"/>
</dbReference>
<comment type="caution">
    <text evidence="1">The sequence shown here is derived from an EMBL/GenBank/DDBJ whole genome shotgun (WGS) entry which is preliminary data.</text>
</comment>
<dbReference type="Proteomes" id="UP001165986">
    <property type="component" value="Unassembled WGS sequence"/>
</dbReference>
<name>A0AA40VVT5_9NOST</name>
<dbReference type="RefSeq" id="WP_191762536.1">
    <property type="nucleotide sequence ID" value="NZ_VJXY01000133.1"/>
</dbReference>
<protein>
    <submittedName>
        <fullName evidence="1">Uncharacterized protein</fullName>
    </submittedName>
</protein>
<accession>A0AA40VVT5</accession>
<evidence type="ECO:0000313" key="1">
    <source>
        <dbReference type="EMBL" id="MBD6621216.1"/>
    </source>
</evidence>
<proteinExistence type="predicted"/>
<keyword evidence="2" id="KW-1185">Reference proteome</keyword>
<evidence type="ECO:0000313" key="2">
    <source>
        <dbReference type="Proteomes" id="UP001165986"/>
    </source>
</evidence>
<organism evidence="1 2">
    <name type="scientific">Komarekiella delphini-convector SJRDD-AB1</name>
    <dbReference type="NCBI Taxonomy" id="2593771"/>
    <lineage>
        <taxon>Bacteria</taxon>
        <taxon>Bacillati</taxon>
        <taxon>Cyanobacteriota</taxon>
        <taxon>Cyanophyceae</taxon>
        <taxon>Nostocales</taxon>
        <taxon>Nostocaceae</taxon>
        <taxon>Komarekiella</taxon>
        <taxon>Komarekiella delphini-convector</taxon>
    </lineage>
</organism>
<sequence length="109" mass="12448">MTYYTANRCLLEENCLDESPDRILLPPTDPNAEVWDISGYRLVYCKGACPKVYRVYRDDSMLGLVFQHITHWANEVDKIRYAKPLDAAVALINFALWRVKPPDITASAA</sequence>